<organism evidence="1 2">
    <name type="scientific">Scleroderma citrinum Foug A</name>
    <dbReference type="NCBI Taxonomy" id="1036808"/>
    <lineage>
        <taxon>Eukaryota</taxon>
        <taxon>Fungi</taxon>
        <taxon>Dikarya</taxon>
        <taxon>Basidiomycota</taxon>
        <taxon>Agaricomycotina</taxon>
        <taxon>Agaricomycetes</taxon>
        <taxon>Agaricomycetidae</taxon>
        <taxon>Boletales</taxon>
        <taxon>Sclerodermatineae</taxon>
        <taxon>Sclerodermataceae</taxon>
        <taxon>Scleroderma</taxon>
    </lineage>
</organism>
<proteinExistence type="predicted"/>
<reference evidence="1 2" key="1">
    <citation type="submission" date="2014-04" db="EMBL/GenBank/DDBJ databases">
        <authorList>
            <consortium name="DOE Joint Genome Institute"/>
            <person name="Kuo A."/>
            <person name="Kohler A."/>
            <person name="Nagy L.G."/>
            <person name="Floudas D."/>
            <person name="Copeland A."/>
            <person name="Barry K.W."/>
            <person name="Cichocki N."/>
            <person name="Veneault-Fourrey C."/>
            <person name="LaButti K."/>
            <person name="Lindquist E.A."/>
            <person name="Lipzen A."/>
            <person name="Lundell T."/>
            <person name="Morin E."/>
            <person name="Murat C."/>
            <person name="Sun H."/>
            <person name="Tunlid A."/>
            <person name="Henrissat B."/>
            <person name="Grigoriev I.V."/>
            <person name="Hibbett D.S."/>
            <person name="Martin F."/>
            <person name="Nordberg H.P."/>
            <person name="Cantor M.N."/>
            <person name="Hua S.X."/>
        </authorList>
    </citation>
    <scope>NUCLEOTIDE SEQUENCE [LARGE SCALE GENOMIC DNA]</scope>
    <source>
        <strain evidence="1 2">Foug A</strain>
    </source>
</reference>
<evidence type="ECO:0000313" key="2">
    <source>
        <dbReference type="Proteomes" id="UP000053989"/>
    </source>
</evidence>
<gene>
    <name evidence="1" type="ORF">SCLCIDRAFT_407705</name>
</gene>
<dbReference type="Proteomes" id="UP000053989">
    <property type="component" value="Unassembled WGS sequence"/>
</dbReference>
<sequence length="242" mass="25846">MLLRYMGGISLQSRFSKSFDAVTSALGTFVVSVGSTFQPVSPSTPANCWELLVGIWTNASTSSSTLPLSLVPISQLASPLAQTIHSPSSGSPCVLVCLRSCEPLWVAAHGLVDFRSPLCRFSAQQGCLIDFRGGVVALFAPPGPFLTICGRLSLCTAFWRVIRQPAVACPMANLSAPIAGASKCLPPFSHCFRLVHGVFTAIVCHLPVSTPLRIFRAFCGYASWSKCLVLAFFVWTSRSIGS</sequence>
<name>A0A0C3DCR9_9AGAM</name>
<dbReference type="HOGENOM" id="CLU_1147767_0_0_1"/>
<protein>
    <submittedName>
        <fullName evidence="1">Uncharacterized protein</fullName>
    </submittedName>
</protein>
<dbReference type="InParanoid" id="A0A0C3DCR9"/>
<evidence type="ECO:0000313" key="1">
    <source>
        <dbReference type="EMBL" id="KIM53891.1"/>
    </source>
</evidence>
<accession>A0A0C3DCR9</accession>
<keyword evidence="2" id="KW-1185">Reference proteome</keyword>
<reference evidence="2" key="2">
    <citation type="submission" date="2015-01" db="EMBL/GenBank/DDBJ databases">
        <title>Evolutionary Origins and Diversification of the Mycorrhizal Mutualists.</title>
        <authorList>
            <consortium name="DOE Joint Genome Institute"/>
            <consortium name="Mycorrhizal Genomics Consortium"/>
            <person name="Kohler A."/>
            <person name="Kuo A."/>
            <person name="Nagy L.G."/>
            <person name="Floudas D."/>
            <person name="Copeland A."/>
            <person name="Barry K.W."/>
            <person name="Cichocki N."/>
            <person name="Veneault-Fourrey C."/>
            <person name="LaButti K."/>
            <person name="Lindquist E.A."/>
            <person name="Lipzen A."/>
            <person name="Lundell T."/>
            <person name="Morin E."/>
            <person name="Murat C."/>
            <person name="Riley R."/>
            <person name="Ohm R."/>
            <person name="Sun H."/>
            <person name="Tunlid A."/>
            <person name="Henrissat B."/>
            <person name="Grigoriev I.V."/>
            <person name="Hibbett D.S."/>
            <person name="Martin F."/>
        </authorList>
    </citation>
    <scope>NUCLEOTIDE SEQUENCE [LARGE SCALE GENOMIC DNA]</scope>
    <source>
        <strain evidence="2">Foug A</strain>
    </source>
</reference>
<dbReference type="AlphaFoldDB" id="A0A0C3DCR9"/>
<dbReference type="EMBL" id="KN822167">
    <property type="protein sequence ID" value="KIM53891.1"/>
    <property type="molecule type" value="Genomic_DNA"/>
</dbReference>